<reference evidence="3" key="1">
    <citation type="submission" date="2016-10" db="EMBL/GenBank/DDBJ databases">
        <authorList>
            <person name="Varghese N."/>
            <person name="Submissions S."/>
        </authorList>
    </citation>
    <scope>NUCLEOTIDE SEQUENCE [LARGE SCALE GENOMIC DNA]</scope>
    <source>
        <strain evidence="3">B4,CECT 8067,JCM 17497</strain>
    </source>
</reference>
<evidence type="ECO:0000256" key="1">
    <source>
        <dbReference type="SAM" id="MobiDB-lite"/>
    </source>
</evidence>
<dbReference type="EMBL" id="FNFE01000005">
    <property type="protein sequence ID" value="SDK54025.1"/>
    <property type="molecule type" value="Genomic_DNA"/>
</dbReference>
<dbReference type="Proteomes" id="UP000198882">
    <property type="component" value="Unassembled WGS sequence"/>
</dbReference>
<dbReference type="AlphaFoldDB" id="A0A1G9CRF3"/>
<feature type="region of interest" description="Disordered" evidence="1">
    <location>
        <begin position="1"/>
        <end position="22"/>
    </location>
</feature>
<evidence type="ECO:0000313" key="2">
    <source>
        <dbReference type="EMBL" id="SDK54025.1"/>
    </source>
</evidence>
<protein>
    <submittedName>
        <fullName evidence="2">Uncharacterized protein</fullName>
    </submittedName>
</protein>
<evidence type="ECO:0000313" key="3">
    <source>
        <dbReference type="Proteomes" id="UP000198882"/>
    </source>
</evidence>
<accession>A0A1G9CRF3</accession>
<name>A0A1G9CRF3_9EURY</name>
<proteinExistence type="predicted"/>
<sequence>MGNTIRGRERYIRSSERQPTAKLETIPEPGERREIFDQWLPRFEGEKKASENT</sequence>
<organism evidence="2 3">
    <name type="scientific">Natronorubrum texcoconense</name>
    <dbReference type="NCBI Taxonomy" id="1095776"/>
    <lineage>
        <taxon>Archaea</taxon>
        <taxon>Methanobacteriati</taxon>
        <taxon>Methanobacteriota</taxon>
        <taxon>Stenosarchaea group</taxon>
        <taxon>Halobacteria</taxon>
        <taxon>Halobacteriales</taxon>
        <taxon>Natrialbaceae</taxon>
        <taxon>Natronorubrum</taxon>
    </lineage>
</organism>
<gene>
    <name evidence="2" type="ORF">SAMN04515672_3280</name>
</gene>
<keyword evidence="3" id="KW-1185">Reference proteome</keyword>
<feature type="compositionally biased region" description="Basic and acidic residues" evidence="1">
    <location>
        <begin position="1"/>
        <end position="16"/>
    </location>
</feature>